<dbReference type="AlphaFoldDB" id="A0A0D3FYU3"/>
<protein>
    <submittedName>
        <fullName evidence="2">Uncharacterized protein</fullName>
    </submittedName>
</protein>
<dbReference type="PaxDb" id="65489-OBART04G21390.1"/>
<dbReference type="PANTHER" id="PTHR36045">
    <property type="entry name" value="OS04G0558500 PROTEIN"/>
    <property type="match status" value="1"/>
</dbReference>
<dbReference type="Gramene" id="OBART04G21390.1">
    <property type="protein sequence ID" value="OBART04G21390.1"/>
    <property type="gene ID" value="OBART04G21390"/>
</dbReference>
<accession>A0A0D3FYU3</accession>
<proteinExistence type="predicted"/>
<feature type="compositionally biased region" description="Acidic residues" evidence="1">
    <location>
        <begin position="35"/>
        <end position="45"/>
    </location>
</feature>
<feature type="compositionally biased region" description="Polar residues" evidence="1">
    <location>
        <begin position="1"/>
        <end position="15"/>
    </location>
</feature>
<dbReference type="eggNOG" id="ENOG502S53R">
    <property type="taxonomic scope" value="Eukaryota"/>
</dbReference>
<dbReference type="STRING" id="65489.A0A0D3FYU3"/>
<sequence>MAGASLTPSRTGAQSSHRKRKVPAAAAAAPAREDEAAEEEDMEELEREVDRLGRRLLEHRREDAARLLNAAASRLTALRPRLLVSDADNIMYIAEVTTASQHIAGTPVAKVDQEKKEKLRIVKAKSEANIGAMPMVLKRIGESIAKIEKLEHLNVNIHPVFKTKR</sequence>
<reference evidence="2" key="2">
    <citation type="submission" date="2015-03" db="UniProtKB">
        <authorList>
            <consortium name="EnsemblPlants"/>
        </authorList>
    </citation>
    <scope>IDENTIFICATION</scope>
</reference>
<evidence type="ECO:0000313" key="2">
    <source>
        <dbReference type="EnsemblPlants" id="OBART04G21390.1"/>
    </source>
</evidence>
<feature type="region of interest" description="Disordered" evidence="1">
    <location>
        <begin position="1"/>
        <end position="45"/>
    </location>
</feature>
<name>A0A0D3FYU3_9ORYZ</name>
<keyword evidence="3" id="KW-1185">Reference proteome</keyword>
<reference evidence="2" key="1">
    <citation type="journal article" date="2009" name="Rice">
        <title>De Novo Next Generation Sequencing of Plant Genomes.</title>
        <authorList>
            <person name="Rounsley S."/>
            <person name="Marri P.R."/>
            <person name="Yu Y."/>
            <person name="He R."/>
            <person name="Sisneros N."/>
            <person name="Goicoechea J.L."/>
            <person name="Lee S.J."/>
            <person name="Angelova A."/>
            <person name="Kudrna D."/>
            <person name="Luo M."/>
            <person name="Affourtit J."/>
            <person name="Desany B."/>
            <person name="Knight J."/>
            <person name="Niazi F."/>
            <person name="Egholm M."/>
            <person name="Wing R.A."/>
        </authorList>
    </citation>
    <scope>NUCLEOTIDE SEQUENCE [LARGE SCALE GENOMIC DNA]</scope>
    <source>
        <strain evidence="2">cv. IRGC 105608</strain>
    </source>
</reference>
<evidence type="ECO:0000256" key="1">
    <source>
        <dbReference type="SAM" id="MobiDB-lite"/>
    </source>
</evidence>
<organism evidence="2">
    <name type="scientific">Oryza barthii</name>
    <dbReference type="NCBI Taxonomy" id="65489"/>
    <lineage>
        <taxon>Eukaryota</taxon>
        <taxon>Viridiplantae</taxon>
        <taxon>Streptophyta</taxon>
        <taxon>Embryophyta</taxon>
        <taxon>Tracheophyta</taxon>
        <taxon>Spermatophyta</taxon>
        <taxon>Magnoliopsida</taxon>
        <taxon>Liliopsida</taxon>
        <taxon>Poales</taxon>
        <taxon>Poaceae</taxon>
        <taxon>BOP clade</taxon>
        <taxon>Oryzoideae</taxon>
        <taxon>Oryzeae</taxon>
        <taxon>Oryzinae</taxon>
        <taxon>Oryza</taxon>
    </lineage>
</organism>
<dbReference type="EnsemblPlants" id="OBART04G21390.1">
    <property type="protein sequence ID" value="OBART04G21390.1"/>
    <property type="gene ID" value="OBART04G21390"/>
</dbReference>
<dbReference type="Proteomes" id="UP000026960">
    <property type="component" value="Chromosome 4"/>
</dbReference>
<evidence type="ECO:0000313" key="3">
    <source>
        <dbReference type="Proteomes" id="UP000026960"/>
    </source>
</evidence>
<dbReference type="PANTHER" id="PTHR36045:SF2">
    <property type="entry name" value="OS04G0558500 PROTEIN"/>
    <property type="match status" value="1"/>
</dbReference>
<dbReference type="HOGENOM" id="CLU_137075_1_1_1"/>